<dbReference type="AlphaFoldDB" id="J9FQA8"/>
<evidence type="ECO:0000313" key="1">
    <source>
        <dbReference type="EMBL" id="EJW97121.1"/>
    </source>
</evidence>
<sequence>MIVAVIISICVFSINFAVPINQIAISIKLRLIFTACNTNVINVSRFFVGAKAAEIAQRT</sequence>
<name>J9FQA8_9ZZZZ</name>
<protein>
    <submittedName>
        <fullName evidence="1">Uncharacterized protein</fullName>
    </submittedName>
</protein>
<accession>J9FQA8</accession>
<gene>
    <name evidence="1" type="ORF">EVA_14772</name>
</gene>
<organism evidence="1">
    <name type="scientific">gut metagenome</name>
    <dbReference type="NCBI Taxonomy" id="749906"/>
    <lineage>
        <taxon>unclassified sequences</taxon>
        <taxon>metagenomes</taxon>
        <taxon>organismal metagenomes</taxon>
    </lineage>
</organism>
<comment type="caution">
    <text evidence="1">The sequence shown here is derived from an EMBL/GenBank/DDBJ whole genome shotgun (WGS) entry which is preliminary data.</text>
</comment>
<dbReference type="EMBL" id="AMCI01004929">
    <property type="protein sequence ID" value="EJW97121.1"/>
    <property type="molecule type" value="Genomic_DNA"/>
</dbReference>
<reference evidence="1" key="1">
    <citation type="journal article" date="2012" name="PLoS ONE">
        <title>Gene sets for utilization of primary and secondary nutrition supplies in the distal gut of endangered iberian lynx.</title>
        <authorList>
            <person name="Alcaide M."/>
            <person name="Messina E."/>
            <person name="Richter M."/>
            <person name="Bargiela R."/>
            <person name="Peplies J."/>
            <person name="Huws S.A."/>
            <person name="Newbold C.J."/>
            <person name="Golyshin P.N."/>
            <person name="Simon M.A."/>
            <person name="Lopez G."/>
            <person name="Yakimov M.M."/>
            <person name="Ferrer M."/>
        </authorList>
    </citation>
    <scope>NUCLEOTIDE SEQUENCE</scope>
</reference>
<proteinExistence type="predicted"/>